<reference evidence="1 2" key="1">
    <citation type="submission" date="2016-09" db="EMBL/GenBank/DDBJ databases">
        <title>Complete genome of Desulfosporosinus sp. OL.</title>
        <authorList>
            <person name="Mardanov A."/>
            <person name="Beletsky A."/>
            <person name="Panova A."/>
            <person name="Karnachuk O."/>
            <person name="Ravin N."/>
        </authorList>
    </citation>
    <scope>NUCLEOTIDE SEQUENCE [LARGE SCALE GENOMIC DNA]</scope>
    <source>
        <strain evidence="1 2">OL</strain>
    </source>
</reference>
<dbReference type="EMBL" id="MLBF01000037">
    <property type="protein sequence ID" value="OLN28953.1"/>
    <property type="molecule type" value="Genomic_DNA"/>
</dbReference>
<gene>
    <name evidence="1" type="ORF">DSOL_3764</name>
</gene>
<dbReference type="OrthoDB" id="1797336at2"/>
<protein>
    <submittedName>
        <fullName evidence="1">Uncharacterized protein</fullName>
    </submittedName>
</protein>
<name>A0A1Q8QNN3_9FIRM</name>
<dbReference type="STRING" id="1888891.DSOL_3764"/>
<comment type="caution">
    <text evidence="1">The sequence shown here is derived from an EMBL/GenBank/DDBJ whole genome shotgun (WGS) entry which is preliminary data.</text>
</comment>
<dbReference type="Proteomes" id="UP000186102">
    <property type="component" value="Unassembled WGS sequence"/>
</dbReference>
<dbReference type="RefSeq" id="WP_075366204.1">
    <property type="nucleotide sequence ID" value="NZ_MLBF01000037.1"/>
</dbReference>
<keyword evidence="2" id="KW-1185">Reference proteome</keyword>
<dbReference type="AlphaFoldDB" id="A0A1Q8QNN3"/>
<sequence>MKITTSFAITIIFIVILISSMGTKAFMVEGGTITKIATPFRPISGKLLLETSNFPVYLPSYLPPPYQENKWHLNLETSKNRFTIEIDQWTPDQRTDTGTYAGTLSGNIENPLGPPIVEQFINENKEVKTITLPNGIEGKEYIMDLDAYRAISWEIGQWSYFVAARPNNKEDSTRNYASEIIKTIGVNGLALSGSPGKLYFLYLGANHPTTEIFWKVNDSVWYLLDWRDNPGDAIKILRCMKSIGVGGSK</sequence>
<evidence type="ECO:0000313" key="2">
    <source>
        <dbReference type="Proteomes" id="UP000186102"/>
    </source>
</evidence>
<organism evidence="1 2">
    <name type="scientific">Desulfosporosinus metallidurans</name>
    <dbReference type="NCBI Taxonomy" id="1888891"/>
    <lineage>
        <taxon>Bacteria</taxon>
        <taxon>Bacillati</taxon>
        <taxon>Bacillota</taxon>
        <taxon>Clostridia</taxon>
        <taxon>Eubacteriales</taxon>
        <taxon>Desulfitobacteriaceae</taxon>
        <taxon>Desulfosporosinus</taxon>
    </lineage>
</organism>
<proteinExistence type="predicted"/>
<evidence type="ECO:0000313" key="1">
    <source>
        <dbReference type="EMBL" id="OLN28953.1"/>
    </source>
</evidence>
<accession>A0A1Q8QNN3</accession>